<organism evidence="4 6">
    <name type="scientific">Colwellia hornerae</name>
    <dbReference type="NCBI Taxonomy" id="89402"/>
    <lineage>
        <taxon>Bacteria</taxon>
        <taxon>Pseudomonadati</taxon>
        <taxon>Pseudomonadota</taxon>
        <taxon>Gammaproteobacteria</taxon>
        <taxon>Alteromonadales</taxon>
        <taxon>Colwelliaceae</taxon>
        <taxon>Colwellia</taxon>
    </lineage>
</organism>
<gene>
    <name evidence="3" type="ORF">ESZ26_02030</name>
    <name evidence="4" type="ORF">ESZ27_01640</name>
</gene>
<dbReference type="SUPFAM" id="SSF51735">
    <property type="entry name" value="NAD(P)-binding Rossmann-fold domains"/>
    <property type="match status" value="1"/>
</dbReference>
<dbReference type="InterPro" id="IPR050259">
    <property type="entry name" value="SDR"/>
</dbReference>
<evidence type="ECO:0000313" key="3">
    <source>
        <dbReference type="EMBL" id="TWX62631.1"/>
    </source>
</evidence>
<dbReference type="PROSITE" id="PS00061">
    <property type="entry name" value="ADH_SHORT"/>
    <property type="match status" value="1"/>
</dbReference>
<sequence>MLNIKNKWALVTGASRGIGLRVAKELAKQGCKLIIHSRQLAGTKSLLDELTAAGHEVYAVAAELNSTSQVEHLITEVKALSNNHLDILYNNAAIMTKYQPLFAPTAEEYLTSFMVNSIAPAKLCDAFLPGMLARNWGRIVNVSSGISDQPELMAYSCSKAALERYVRDMMPTLFGTNVLMNLLDPGWLKTDLGGSLAPNDIDSVLPGALIPILLEKEQGSGLLFCAQDYA</sequence>
<dbReference type="Proteomes" id="UP000321917">
    <property type="component" value="Unassembled WGS sequence"/>
</dbReference>
<dbReference type="InterPro" id="IPR020904">
    <property type="entry name" value="Sc_DH/Rdtase_CS"/>
</dbReference>
<dbReference type="PRINTS" id="PR00081">
    <property type="entry name" value="GDHRDH"/>
</dbReference>
<dbReference type="Gene3D" id="3.40.50.720">
    <property type="entry name" value="NAD(P)-binding Rossmann-like Domain"/>
    <property type="match status" value="1"/>
</dbReference>
<dbReference type="PRINTS" id="PR00080">
    <property type="entry name" value="SDRFAMILY"/>
</dbReference>
<reference evidence="4 6" key="1">
    <citation type="submission" date="2019-07" db="EMBL/GenBank/DDBJ databases">
        <title>Genomes of sea-ice associated Colwellia species.</title>
        <authorList>
            <person name="Bowman J.P."/>
        </authorList>
    </citation>
    <scope>NUCLEOTIDE SEQUENCE [LARGE SCALE GENOMIC DNA]</scope>
    <source>
        <strain evidence="3 5">ACAM 607</strain>
        <strain evidence="4 6">IC036</strain>
    </source>
</reference>
<dbReference type="AlphaFoldDB" id="A0A5C6QSD8"/>
<dbReference type="PANTHER" id="PTHR42879">
    <property type="entry name" value="3-OXOACYL-(ACYL-CARRIER-PROTEIN) REDUCTASE"/>
    <property type="match status" value="1"/>
</dbReference>
<evidence type="ECO:0000313" key="4">
    <source>
        <dbReference type="EMBL" id="TWX71542.1"/>
    </source>
</evidence>
<evidence type="ECO:0000313" key="6">
    <source>
        <dbReference type="Proteomes" id="UP000321917"/>
    </source>
</evidence>
<dbReference type="OrthoDB" id="5786478at2"/>
<comment type="similarity">
    <text evidence="1 2">Belongs to the short-chain dehydrogenases/reductases (SDR) family.</text>
</comment>
<dbReference type="EMBL" id="VOLQ01000002">
    <property type="protein sequence ID" value="TWX71542.1"/>
    <property type="molecule type" value="Genomic_DNA"/>
</dbReference>
<evidence type="ECO:0000256" key="1">
    <source>
        <dbReference type="ARBA" id="ARBA00006484"/>
    </source>
</evidence>
<name>A0A5C6QSD8_9GAMM</name>
<dbReference type="Pfam" id="PF00106">
    <property type="entry name" value="adh_short"/>
    <property type="match status" value="1"/>
</dbReference>
<dbReference type="Proteomes" id="UP000321525">
    <property type="component" value="Unassembled WGS sequence"/>
</dbReference>
<dbReference type="InterPro" id="IPR036291">
    <property type="entry name" value="NAD(P)-bd_dom_sf"/>
</dbReference>
<accession>A0A5C6QSD8</accession>
<dbReference type="GO" id="GO:0032787">
    <property type="term" value="P:monocarboxylic acid metabolic process"/>
    <property type="evidence" value="ECO:0007669"/>
    <property type="project" value="UniProtKB-ARBA"/>
</dbReference>
<dbReference type="EMBL" id="VOLR01000002">
    <property type="protein sequence ID" value="TWX62631.1"/>
    <property type="molecule type" value="Genomic_DNA"/>
</dbReference>
<keyword evidence="5" id="KW-1185">Reference proteome</keyword>
<protein>
    <submittedName>
        <fullName evidence="4">SDR family oxidoreductase</fullName>
    </submittedName>
</protein>
<dbReference type="InterPro" id="IPR002347">
    <property type="entry name" value="SDR_fam"/>
</dbReference>
<evidence type="ECO:0000313" key="5">
    <source>
        <dbReference type="Proteomes" id="UP000321525"/>
    </source>
</evidence>
<proteinExistence type="inferred from homology"/>
<dbReference type="PANTHER" id="PTHR42879:SF2">
    <property type="entry name" value="3-OXOACYL-[ACYL-CARRIER-PROTEIN] REDUCTASE FABG"/>
    <property type="match status" value="1"/>
</dbReference>
<comment type="caution">
    <text evidence="4">The sequence shown here is derived from an EMBL/GenBank/DDBJ whole genome shotgun (WGS) entry which is preliminary data.</text>
</comment>
<dbReference type="RefSeq" id="WP_146797177.1">
    <property type="nucleotide sequence ID" value="NZ_VOLP01000003.1"/>
</dbReference>
<evidence type="ECO:0000256" key="2">
    <source>
        <dbReference type="RuleBase" id="RU000363"/>
    </source>
</evidence>
<dbReference type="CDD" id="cd05233">
    <property type="entry name" value="SDR_c"/>
    <property type="match status" value="1"/>
</dbReference>